<dbReference type="EMBL" id="DUZY01000004">
    <property type="protein sequence ID" value="DAD36026.1"/>
    <property type="molecule type" value="Genomic_DNA"/>
</dbReference>
<dbReference type="AlphaFoldDB" id="A0A822YZ55"/>
<dbReference type="InterPro" id="IPR051378">
    <property type="entry name" value="Cell2Cell_Antifungal"/>
</dbReference>
<dbReference type="GO" id="GO:0009506">
    <property type="term" value="C:plasmodesma"/>
    <property type="evidence" value="ECO:0007669"/>
    <property type="project" value="UniProtKB-SubCell"/>
</dbReference>
<dbReference type="PANTHER" id="PTHR32080">
    <property type="entry name" value="ANTIFUNGAL PROTEIN GINKBILOBIN-2-LIKE"/>
    <property type="match status" value="1"/>
</dbReference>
<reference evidence="10 11" key="1">
    <citation type="journal article" date="2020" name="Mol. Biol. Evol.">
        <title>Distinct Expression and Methylation Patterns for Genes with Different Fates following a Single Whole-Genome Duplication in Flowering Plants.</title>
        <authorList>
            <person name="Shi T."/>
            <person name="Rahmani R.S."/>
            <person name="Gugger P.F."/>
            <person name="Wang M."/>
            <person name="Li H."/>
            <person name="Zhang Y."/>
            <person name="Li Z."/>
            <person name="Wang Q."/>
            <person name="Van de Peer Y."/>
            <person name="Marchal K."/>
            <person name="Chen J."/>
        </authorList>
    </citation>
    <scope>NUCLEOTIDE SEQUENCE [LARGE SCALE GENOMIC DNA]</scope>
    <source>
        <tissue evidence="10">Leaf</tissue>
    </source>
</reference>
<comment type="similarity">
    <text evidence="8">Belongs to the cysteine-rich repeat secretory protein family. Plasmodesmata-located proteins (PDLD) subfamily.</text>
</comment>
<dbReference type="PANTHER" id="PTHR32080:SF2">
    <property type="entry name" value="PLASMODESMATA-LOCATED PROTEIN 8"/>
    <property type="match status" value="1"/>
</dbReference>
<evidence type="ECO:0000313" key="10">
    <source>
        <dbReference type="EMBL" id="DAD36026.1"/>
    </source>
</evidence>
<dbReference type="GO" id="GO:0005886">
    <property type="term" value="C:plasma membrane"/>
    <property type="evidence" value="ECO:0007669"/>
    <property type="project" value="UniProtKB-SubCell"/>
</dbReference>
<evidence type="ECO:0000313" key="11">
    <source>
        <dbReference type="Proteomes" id="UP000607653"/>
    </source>
</evidence>
<dbReference type="Proteomes" id="UP000607653">
    <property type="component" value="Unassembled WGS sequence"/>
</dbReference>
<dbReference type="CDD" id="cd23509">
    <property type="entry name" value="Gnk2-like"/>
    <property type="match status" value="1"/>
</dbReference>
<dbReference type="InterPro" id="IPR002902">
    <property type="entry name" value="GNK2"/>
</dbReference>
<evidence type="ECO:0000259" key="9">
    <source>
        <dbReference type="PROSITE" id="PS51473"/>
    </source>
</evidence>
<organism evidence="10 11">
    <name type="scientific">Nelumbo nucifera</name>
    <name type="common">Sacred lotus</name>
    <dbReference type="NCBI Taxonomy" id="4432"/>
    <lineage>
        <taxon>Eukaryota</taxon>
        <taxon>Viridiplantae</taxon>
        <taxon>Streptophyta</taxon>
        <taxon>Embryophyta</taxon>
        <taxon>Tracheophyta</taxon>
        <taxon>Spermatophyta</taxon>
        <taxon>Magnoliopsida</taxon>
        <taxon>Proteales</taxon>
        <taxon>Nelumbonaceae</taxon>
        <taxon>Nelumbo</taxon>
    </lineage>
</organism>
<keyword evidence="3" id="KW-0732">Signal</keyword>
<keyword evidence="11" id="KW-1185">Reference proteome</keyword>
<keyword evidence="5" id="KW-0965">Cell junction</keyword>
<keyword evidence="6" id="KW-1015">Disulfide bond</keyword>
<evidence type="ECO:0000256" key="8">
    <source>
        <dbReference type="ARBA" id="ARBA00038393"/>
    </source>
</evidence>
<evidence type="ECO:0000256" key="1">
    <source>
        <dbReference type="ARBA" id="ARBA00004251"/>
    </source>
</evidence>
<gene>
    <name evidence="10" type="ORF">HUJ06_006666</name>
</gene>
<name>A0A822YZ55_NELNU</name>
<dbReference type="InterPro" id="IPR038408">
    <property type="entry name" value="GNK2_sf"/>
</dbReference>
<keyword evidence="4" id="KW-0677">Repeat</keyword>
<evidence type="ECO:0000256" key="5">
    <source>
        <dbReference type="ARBA" id="ARBA00022949"/>
    </source>
</evidence>
<accession>A0A822YZ55</accession>
<sequence length="119" mass="13068">MAQVYKKCSHDASSDVEFFKRKDDVLADLQGANGFRVSILGSVEGFAQCLGDLSYADCSSCLSEAVGKLKNACRSALATDVYLAQCYAQHWASGYYDFPSGAIHNFVLLLLHFSLYFCL</sequence>
<evidence type="ECO:0000256" key="7">
    <source>
        <dbReference type="ARBA" id="ARBA00024184"/>
    </source>
</evidence>
<dbReference type="PROSITE" id="PS51473">
    <property type="entry name" value="GNK2"/>
    <property type="match status" value="1"/>
</dbReference>
<evidence type="ECO:0000256" key="4">
    <source>
        <dbReference type="ARBA" id="ARBA00022737"/>
    </source>
</evidence>
<dbReference type="Pfam" id="PF01657">
    <property type="entry name" value="Stress-antifung"/>
    <property type="match status" value="1"/>
</dbReference>
<proteinExistence type="inferred from homology"/>
<comment type="caution">
    <text evidence="10">The sequence shown here is derived from an EMBL/GenBank/DDBJ whole genome shotgun (WGS) entry which is preliminary data.</text>
</comment>
<evidence type="ECO:0000256" key="3">
    <source>
        <dbReference type="ARBA" id="ARBA00022729"/>
    </source>
</evidence>
<dbReference type="FunFam" id="3.30.430.20:FF:000011">
    <property type="entry name" value="Cysteine-rich repeat secretory protein 15"/>
    <property type="match status" value="1"/>
</dbReference>
<evidence type="ECO:0000256" key="2">
    <source>
        <dbReference type="ARBA" id="ARBA00022581"/>
    </source>
</evidence>
<comment type="subcellular location">
    <subcellularLocation>
        <location evidence="7">Cell junction</location>
        <location evidence="7">Plasmodesma</location>
    </subcellularLocation>
    <subcellularLocation>
        <location evidence="1">Cell membrane</location>
        <topology evidence="1">Single-pass type I membrane protein</topology>
    </subcellularLocation>
</comment>
<evidence type="ECO:0000256" key="6">
    <source>
        <dbReference type="ARBA" id="ARBA00023157"/>
    </source>
</evidence>
<feature type="domain" description="Gnk2-homologous" evidence="9">
    <location>
        <begin position="1"/>
        <end position="95"/>
    </location>
</feature>
<dbReference type="Gene3D" id="3.30.430.20">
    <property type="entry name" value="Gnk2 domain, C-X8-C-X2-C motif"/>
    <property type="match status" value="1"/>
</dbReference>
<keyword evidence="2" id="KW-0945">Host-virus interaction</keyword>
<protein>
    <recommendedName>
        <fullName evidence="9">Gnk2-homologous domain-containing protein</fullName>
    </recommendedName>
</protein>